<dbReference type="SMART" id="SM00184">
    <property type="entry name" value="RING"/>
    <property type="match status" value="1"/>
</dbReference>
<evidence type="ECO:0000256" key="3">
    <source>
        <dbReference type="ARBA" id="ARBA00022723"/>
    </source>
</evidence>
<dbReference type="GO" id="GO:0048284">
    <property type="term" value="P:organelle fusion"/>
    <property type="evidence" value="ECO:0007669"/>
    <property type="project" value="TreeGrafter"/>
</dbReference>
<name>B9WGN9_CANDC</name>
<evidence type="ECO:0000256" key="8">
    <source>
        <dbReference type="ARBA" id="ARBA00029433"/>
    </source>
</evidence>
<comment type="subcellular location">
    <subcellularLocation>
        <location evidence="8">Endomembrane system</location>
        <topology evidence="8">Peripheral membrane protein</topology>
        <orientation evidence="8">Cytoplasmic side</orientation>
    </subcellularLocation>
    <subcellularLocation>
        <location evidence="9">Vacuole membrane</location>
        <topology evidence="9">Peripheral membrane protein</topology>
        <orientation evidence="9">Cytoplasmic side</orientation>
    </subcellularLocation>
</comment>
<feature type="compositionally biased region" description="Polar residues" evidence="10">
    <location>
        <begin position="700"/>
        <end position="723"/>
    </location>
</feature>
<keyword evidence="2 9" id="KW-0813">Transport</keyword>
<dbReference type="InterPro" id="IPR024763">
    <property type="entry name" value="VPS11_C"/>
</dbReference>
<dbReference type="InterPro" id="IPR057307">
    <property type="entry name" value="PEP5_VPS11_N"/>
</dbReference>
<dbReference type="GO" id="GO:0008270">
    <property type="term" value="F:zinc ion binding"/>
    <property type="evidence" value="ECO:0007669"/>
    <property type="project" value="UniProtKB-KW"/>
</dbReference>
<dbReference type="CGD" id="CAL0000163994">
    <property type="gene designation" value="Cd36_45490"/>
</dbReference>
<proteinExistence type="inferred from homology"/>
<dbReference type="AlphaFoldDB" id="B9WGN9"/>
<comment type="catalytic activity">
    <reaction evidence="9">
        <text>S-ubiquitinyl-[E2 ubiquitin-conjugating enzyme]-L-cysteine + [acceptor protein]-L-lysine = [E2 ubiquitin-conjugating enzyme]-L-cysteine + N(6)-ubiquitinyl-[acceptor protein]-L-lysine.</text>
        <dbReference type="EC" id="2.3.2.27"/>
    </reaction>
</comment>
<dbReference type="GO" id="GO:0061630">
    <property type="term" value="F:ubiquitin protein ligase activity"/>
    <property type="evidence" value="ECO:0007669"/>
    <property type="project" value="UniProtKB-EC"/>
</dbReference>
<sequence length="1103" mass="126229">MSSSPTSPSSKTSSSPLLSLSSWRQFQLFDYTPIRDPNYNSSQALYSDPTLSCITATTSSYLIIAINHCTIKLINLSDLTCQLIFDAYDIDYRITFIEPIHNSNNLFVTLAEKQGMPSIIKLWDISKLLNLSNNENDDSSKNSKMEQSEYRFEFQTQVLVTDHSNGTTGVGNNSYPISCFKFNYDLTCLAIGYTNGKVILVRGDLLRDRGAKQRLIYNSGNNDPITGVQFNEIEQVLYVTTTEKLLTVATTGRNHEKPLKILSNKYGADLNCTDIDESNQNLIVGLNDSIQFYDCFNKISTINFKLAKSRIIKSKRYLLIVSPEERNKTGIPETENTIDKSLMSRIVILDLVNNHISFNLLIPDSSISHAFSLSNGTFLLLTTDGVLYKINEKSINQQIEIVLQRELFSIAFNLGQQYKLPNETLLRIQILHGDYLYDQNKFDEAIDVYIKCLELFKESGKIVEQKQKTNHQAKQTEDEEEEDIDEFIITIITKFKEATNISNLTKFLIRLYEKSLANIDHITLLLCCYCKLKKIDNLNEFIDELDLSIENLQELNYELIINLFKECGFYDQVLKLLYKLNQPNLIVDIQLNDLHKPKLALNYMKTLAIDDLLLILIDHSTNLLDSCPLETTELLINVFTGKYQPNEPNAKYVFDVSNNTSTMNQPQENSEKESLEREKSVDISNYRAFLNYLSLQSEETDNSDNYADSKTSQENPSLLSNKEPTYLPPKPNLIYASFTNHPKEFVIFLEASLEAFNKYDGNIVDKRETVLTLLEIYLSLNKSTGDKEWLDKADTLTQDYKQLLDNQALLLLSHIYDFKPGEVIAQEKSGNESDLFMSCQLNQDVEGCFEILEKYGDTKPELYKLMLKFIISSKPIFDQIKYEDIQVILEQIKIYKLLTPLELIDILTENPDNEFITLGLVKDYFIDYFQQQTKEISNNTKLIEKYEQESTKNSLKLSELTKPFVIQNNKCSGCNLKLDFPVIHFKCKHSFHQKCLSTNLIATSTESSTPTSSTPTSTSTSTSMLNPNNNTVINHNDDDKFTCPICIHKFNDIKTAKSHQYKLGDVSNQNKENFDIFINSLHSSNDKFKFVSDYIGKGVMENQ</sequence>
<dbReference type="Pfam" id="PF23341">
    <property type="entry name" value="PEP5_VPS11_N"/>
    <property type="match status" value="1"/>
</dbReference>
<dbReference type="eggNOG" id="KOG2114">
    <property type="taxonomic scope" value="Eukaryota"/>
</dbReference>
<feature type="compositionally biased region" description="Low complexity" evidence="10">
    <location>
        <begin position="1005"/>
        <end position="1023"/>
    </location>
</feature>
<dbReference type="OrthoDB" id="26184at2759"/>
<dbReference type="InterPro" id="IPR057308">
    <property type="entry name" value="CHCR_PEP5_VPS11"/>
</dbReference>
<comment type="subunit">
    <text evidence="9">Component of the homotypic vacuole fusion and vacuole protein sorting (HOPS) complex. Component of the class C core vacuole/endosome tethering (CORVET) complex.</text>
</comment>
<dbReference type="EC" id="2.3.2.27" evidence="9"/>
<evidence type="ECO:0000313" key="13">
    <source>
        <dbReference type="EMBL" id="CAX42415.1"/>
    </source>
</evidence>
<dbReference type="KEGG" id="cdu:CD36_45490"/>
<keyword evidence="9" id="KW-0808">Transferase</keyword>
<dbReference type="GO" id="GO:0033263">
    <property type="term" value="C:CORVET complex"/>
    <property type="evidence" value="ECO:0007669"/>
    <property type="project" value="UniProtKB-UniRule"/>
</dbReference>
<dbReference type="PIRSF" id="PIRSF007860">
    <property type="entry name" value="VPS11"/>
    <property type="match status" value="1"/>
</dbReference>
<evidence type="ECO:0000256" key="10">
    <source>
        <dbReference type="SAM" id="MobiDB-lite"/>
    </source>
</evidence>
<dbReference type="GO" id="GO:0007032">
    <property type="term" value="P:endosome organization"/>
    <property type="evidence" value="ECO:0007669"/>
    <property type="project" value="TreeGrafter"/>
</dbReference>
<dbReference type="InterPro" id="IPR015943">
    <property type="entry name" value="WD40/YVTN_repeat-like_dom_sf"/>
</dbReference>
<dbReference type="Gene3D" id="1.25.40.10">
    <property type="entry name" value="Tetratricopeptide repeat domain"/>
    <property type="match status" value="1"/>
</dbReference>
<evidence type="ECO:0000313" key="12">
    <source>
        <dbReference type="CGD" id="CAL0000163994"/>
    </source>
</evidence>
<evidence type="ECO:0000256" key="2">
    <source>
        <dbReference type="ARBA" id="ARBA00022448"/>
    </source>
</evidence>
<protein>
    <recommendedName>
        <fullName evidence="9">E3 ubiquitin-protein ligase PEP5</fullName>
        <ecNumber evidence="9">2.3.2.27</ecNumber>
    </recommendedName>
</protein>
<dbReference type="Gene3D" id="2.130.10.10">
    <property type="entry name" value="YVTN repeat-like/Quinoprotein amine dehydrogenase"/>
    <property type="match status" value="1"/>
</dbReference>
<dbReference type="EMBL" id="FM992691">
    <property type="protein sequence ID" value="CAX42415.1"/>
    <property type="molecule type" value="Genomic_DNA"/>
</dbReference>
<feature type="domain" description="RING-type" evidence="11">
    <location>
        <begin position="971"/>
        <end position="1046"/>
    </location>
</feature>
<keyword evidence="9" id="KW-0926">Vacuole</keyword>
<dbReference type="RefSeq" id="XP_002420192.1">
    <property type="nucleotide sequence ID" value="XM_002420147.1"/>
</dbReference>
<keyword evidence="9" id="KW-0833">Ubl conjugation pathway</keyword>
<comment type="similarity">
    <text evidence="1 9">Belongs to the VPS11 family.</text>
</comment>
<keyword evidence="7 9" id="KW-0472">Membrane</keyword>
<dbReference type="PANTHER" id="PTHR23323:SF24">
    <property type="entry name" value="VACUOLAR PROTEIN SORTING-ASSOCIATED PROTEIN 11 HOMOLOG"/>
    <property type="match status" value="1"/>
</dbReference>
<dbReference type="Pfam" id="PF17122">
    <property type="entry name" value="zf-C3H2C3"/>
    <property type="match status" value="1"/>
</dbReference>
<evidence type="ECO:0000256" key="4">
    <source>
        <dbReference type="ARBA" id="ARBA00022771"/>
    </source>
</evidence>
<keyword evidence="4" id="KW-0863">Zinc-finger</keyword>
<dbReference type="InterPro" id="IPR011990">
    <property type="entry name" value="TPR-like_helical_dom_sf"/>
</dbReference>
<dbReference type="InterPro" id="IPR001841">
    <property type="entry name" value="Znf_RING"/>
</dbReference>
<feature type="compositionally biased region" description="Basic and acidic residues" evidence="10">
    <location>
        <begin position="669"/>
        <end position="679"/>
    </location>
</feature>
<feature type="region of interest" description="Disordered" evidence="10">
    <location>
        <begin position="659"/>
        <end position="679"/>
    </location>
</feature>
<dbReference type="GO" id="GO:0030674">
    <property type="term" value="F:protein-macromolecule adaptor activity"/>
    <property type="evidence" value="ECO:0007669"/>
    <property type="project" value="TreeGrafter"/>
</dbReference>
<keyword evidence="5" id="KW-0862">Zinc</keyword>
<evidence type="ECO:0000256" key="9">
    <source>
        <dbReference type="PIRNR" id="PIRNR007860"/>
    </source>
</evidence>
<feature type="region of interest" description="Disordered" evidence="10">
    <location>
        <begin position="1005"/>
        <end position="1031"/>
    </location>
</feature>
<accession>B9WGN9</accession>
<dbReference type="HOGENOM" id="CLU_001287_0_0_1"/>
<dbReference type="Pfam" id="PF12451">
    <property type="entry name" value="VPS11_C"/>
    <property type="match status" value="1"/>
</dbReference>
<evidence type="ECO:0000259" key="11">
    <source>
        <dbReference type="SMART" id="SM00184"/>
    </source>
</evidence>
<evidence type="ECO:0000256" key="1">
    <source>
        <dbReference type="ARBA" id="ARBA00007070"/>
    </source>
</evidence>
<keyword evidence="3" id="KW-0479">Metal-binding</keyword>
<evidence type="ECO:0000256" key="7">
    <source>
        <dbReference type="ARBA" id="ARBA00023136"/>
    </source>
</evidence>
<gene>
    <name evidence="13" type="primary">VPS11</name>
    <name evidence="12" type="ordered locus">Cd36_45490</name>
    <name evidence="13" type="ORF">CD36_45490</name>
</gene>
<keyword evidence="14" id="KW-1185">Reference proteome</keyword>
<dbReference type="SUPFAM" id="SSF50978">
    <property type="entry name" value="WD40 repeat-like"/>
    <property type="match status" value="1"/>
</dbReference>
<dbReference type="InterPro" id="IPR036322">
    <property type="entry name" value="WD40_repeat_dom_sf"/>
</dbReference>
<dbReference type="GO" id="GO:0030897">
    <property type="term" value="C:HOPS complex"/>
    <property type="evidence" value="ECO:0007669"/>
    <property type="project" value="UniProtKB-UniRule"/>
</dbReference>
<evidence type="ECO:0000256" key="6">
    <source>
        <dbReference type="ARBA" id="ARBA00022927"/>
    </source>
</evidence>
<dbReference type="InterPro" id="IPR016528">
    <property type="entry name" value="VPS11"/>
</dbReference>
<dbReference type="GO" id="GO:0006904">
    <property type="term" value="P:vesicle docking involved in exocytosis"/>
    <property type="evidence" value="ECO:0007669"/>
    <property type="project" value="TreeGrafter"/>
</dbReference>
<dbReference type="PANTHER" id="PTHR23323">
    <property type="entry name" value="VACUOLAR PROTEIN SORTING-ASSOCIATED PROTEIN"/>
    <property type="match status" value="1"/>
</dbReference>
<dbReference type="Pfam" id="PF23356">
    <property type="entry name" value="TPR_PEP5_VPS11"/>
    <property type="match status" value="1"/>
</dbReference>
<dbReference type="GO" id="GO:0007033">
    <property type="term" value="P:vacuole organization"/>
    <property type="evidence" value="ECO:0007669"/>
    <property type="project" value="TreeGrafter"/>
</dbReference>
<dbReference type="VEuPathDB" id="FungiDB:CD36_45490"/>
<reference evidence="13 14" key="1">
    <citation type="journal article" date="2009" name="Genome Res.">
        <title>Comparative genomics of the fungal pathogens Candida dubliniensis and Candida albicans.</title>
        <authorList>
            <person name="Jackson A.P."/>
            <person name="Gamble J.A."/>
            <person name="Yeomans T."/>
            <person name="Moran G.P."/>
            <person name="Saunders D."/>
            <person name="Harris D."/>
            <person name="Aslett M."/>
            <person name="Barrell J.F."/>
            <person name="Butler G."/>
            <person name="Citiulo F."/>
            <person name="Coleman D.C."/>
            <person name="de Groot P.W.J."/>
            <person name="Goodwin T.J."/>
            <person name="Quail M.A."/>
            <person name="McQuillan J."/>
            <person name="Munro C.A."/>
            <person name="Pain A."/>
            <person name="Poulter R.T."/>
            <person name="Rajandream M.A."/>
            <person name="Renauld H."/>
            <person name="Spiering M.J."/>
            <person name="Tivey A."/>
            <person name="Gow N.A.R."/>
            <person name="Barrell B."/>
            <person name="Sullivan D.J."/>
            <person name="Berriman M."/>
        </authorList>
    </citation>
    <scope>NUCLEOTIDE SEQUENCE [LARGE SCALE GENOMIC DNA]</scope>
    <source>
        <strain evidence="14">CD36 / ATCC MYA-646 / CBS 7987 / NCPF 3949 / NRRL Y-17841</strain>
    </source>
</reference>
<organism evidence="13 14">
    <name type="scientific">Candida dubliniensis (strain CD36 / ATCC MYA-646 / CBS 7987 / NCPF 3949 / NRRL Y-17841)</name>
    <name type="common">Yeast</name>
    <dbReference type="NCBI Taxonomy" id="573826"/>
    <lineage>
        <taxon>Eukaryota</taxon>
        <taxon>Fungi</taxon>
        <taxon>Dikarya</taxon>
        <taxon>Ascomycota</taxon>
        <taxon>Saccharomycotina</taxon>
        <taxon>Pichiomycetes</taxon>
        <taxon>Debaryomycetaceae</taxon>
        <taxon>Candida/Lodderomyces clade</taxon>
        <taxon>Candida</taxon>
    </lineage>
</organism>
<keyword evidence="6 9" id="KW-0653">Protein transport</keyword>
<feature type="region of interest" description="Disordered" evidence="10">
    <location>
        <begin position="700"/>
        <end position="724"/>
    </location>
</feature>
<dbReference type="GeneID" id="8047574"/>
<feature type="compositionally biased region" description="Polar residues" evidence="10">
    <location>
        <begin position="659"/>
        <end position="668"/>
    </location>
</feature>
<dbReference type="GO" id="GO:0006886">
    <property type="term" value="P:intracellular protein transport"/>
    <property type="evidence" value="ECO:0007669"/>
    <property type="project" value="UniProtKB-UniRule"/>
</dbReference>
<evidence type="ECO:0000313" key="14">
    <source>
        <dbReference type="Proteomes" id="UP000002605"/>
    </source>
</evidence>
<evidence type="ECO:0000256" key="5">
    <source>
        <dbReference type="ARBA" id="ARBA00022833"/>
    </source>
</evidence>
<dbReference type="GO" id="GO:0000329">
    <property type="term" value="C:fungal-type vacuole membrane"/>
    <property type="evidence" value="ECO:0007669"/>
    <property type="project" value="UniProtKB-UniRule"/>
</dbReference>
<dbReference type="Proteomes" id="UP000002605">
    <property type="component" value="Chromosome 4"/>
</dbReference>